<organism evidence="2 3">
    <name type="scientific">Rickenella mellea</name>
    <dbReference type="NCBI Taxonomy" id="50990"/>
    <lineage>
        <taxon>Eukaryota</taxon>
        <taxon>Fungi</taxon>
        <taxon>Dikarya</taxon>
        <taxon>Basidiomycota</taxon>
        <taxon>Agaricomycotina</taxon>
        <taxon>Agaricomycetes</taxon>
        <taxon>Hymenochaetales</taxon>
        <taxon>Rickenellaceae</taxon>
        <taxon>Rickenella</taxon>
    </lineage>
</organism>
<reference evidence="2 3" key="1">
    <citation type="submission" date="2018-06" db="EMBL/GenBank/DDBJ databases">
        <title>A transcriptomic atlas of mushroom development highlights an independent origin of complex multicellularity.</title>
        <authorList>
            <consortium name="DOE Joint Genome Institute"/>
            <person name="Krizsan K."/>
            <person name="Almasi E."/>
            <person name="Merenyi Z."/>
            <person name="Sahu N."/>
            <person name="Viragh M."/>
            <person name="Koszo T."/>
            <person name="Mondo S."/>
            <person name="Kiss B."/>
            <person name="Balint B."/>
            <person name="Kues U."/>
            <person name="Barry K."/>
            <person name="Hegedus J.C."/>
            <person name="Henrissat B."/>
            <person name="Johnson J."/>
            <person name="Lipzen A."/>
            <person name="Ohm R."/>
            <person name="Nagy I."/>
            <person name="Pangilinan J."/>
            <person name="Yan J."/>
            <person name="Xiong Y."/>
            <person name="Grigoriev I.V."/>
            <person name="Hibbett D.S."/>
            <person name="Nagy L.G."/>
        </authorList>
    </citation>
    <scope>NUCLEOTIDE SEQUENCE [LARGE SCALE GENOMIC DNA]</scope>
    <source>
        <strain evidence="2 3">SZMC22713</strain>
    </source>
</reference>
<feature type="region of interest" description="Disordered" evidence="1">
    <location>
        <begin position="71"/>
        <end position="235"/>
    </location>
</feature>
<keyword evidence="3" id="KW-1185">Reference proteome</keyword>
<accession>A0A4Y7Q5D8</accession>
<name>A0A4Y7Q5D8_9AGAM</name>
<proteinExistence type="predicted"/>
<feature type="compositionally biased region" description="Low complexity" evidence="1">
    <location>
        <begin position="199"/>
        <end position="235"/>
    </location>
</feature>
<evidence type="ECO:0000256" key="1">
    <source>
        <dbReference type="SAM" id="MobiDB-lite"/>
    </source>
</evidence>
<sequence>MPTFKEFLTNPVTSKRIYDIKHNIDQTKKAIEKMKKEGLTSNDLVVAAAEANVTRGEDELASIRGLSRDEQALRAKDMKDRTRRDRDQARIASDEARCQKAPSVSSTHGPGVGAAQPAVTSSQGNIGSVRSSDGSGGGNESSSVYPATSSTSGRGPQSSSSSSGGRVGSSGYQASRSGSSNVRPPSVMPSSGGNGGDSSGYPTSLSTSGQGQQTASSSSGERDASSSGYEASRSS</sequence>
<feature type="compositionally biased region" description="Basic and acidic residues" evidence="1">
    <location>
        <begin position="71"/>
        <end position="98"/>
    </location>
</feature>
<evidence type="ECO:0000313" key="3">
    <source>
        <dbReference type="Proteomes" id="UP000294933"/>
    </source>
</evidence>
<dbReference type="Proteomes" id="UP000294933">
    <property type="component" value="Unassembled WGS sequence"/>
</dbReference>
<dbReference type="AlphaFoldDB" id="A0A4Y7Q5D8"/>
<feature type="compositionally biased region" description="Low complexity" evidence="1">
    <location>
        <begin position="140"/>
        <end position="180"/>
    </location>
</feature>
<dbReference type="VEuPathDB" id="FungiDB:BD410DRAFT_803562"/>
<evidence type="ECO:0000313" key="2">
    <source>
        <dbReference type="EMBL" id="TDL22418.1"/>
    </source>
</evidence>
<dbReference type="EMBL" id="ML170175">
    <property type="protein sequence ID" value="TDL22418.1"/>
    <property type="molecule type" value="Genomic_DNA"/>
</dbReference>
<protein>
    <submittedName>
        <fullName evidence="2">Uncharacterized protein</fullName>
    </submittedName>
</protein>
<gene>
    <name evidence="2" type="ORF">BD410DRAFT_803562</name>
</gene>